<proteinExistence type="predicted"/>
<dbReference type="EMBL" id="JASBWS010000003">
    <property type="protein sequence ID" value="KAJ9116672.1"/>
    <property type="molecule type" value="Genomic_DNA"/>
</dbReference>
<name>A0ACC2X1N3_9TREE</name>
<comment type="caution">
    <text evidence="1">The sequence shown here is derived from an EMBL/GenBank/DDBJ whole genome shotgun (WGS) entry which is preliminary data.</text>
</comment>
<keyword evidence="2" id="KW-1185">Reference proteome</keyword>
<gene>
    <name evidence="1" type="ORF">QFC20_000606</name>
</gene>
<accession>A0ACC2X1N3</accession>
<sequence>MTTLNPSHVPSSSDKPSRGQAIYKRDVADDTEEYDESGYPKSVKKLERDARREARQRIKRVQPPIPDLRFEQSYLLSIRPFLHSRSAQGQNPAVTEASKASNVAGGSDSETLTTSSDQDEVFSWGRDIDVDYKNLFWVTFRDQLVSPLVQGFFWGVLTVSISTFSQVGRTALYPASHKSKGRLTGGEGSDLNAAGSGEAVGQTQEDGWWRKWTKSWAGGLQSLVALK</sequence>
<evidence type="ECO:0000313" key="1">
    <source>
        <dbReference type="EMBL" id="KAJ9116672.1"/>
    </source>
</evidence>
<dbReference type="Proteomes" id="UP001230649">
    <property type="component" value="Unassembled WGS sequence"/>
</dbReference>
<evidence type="ECO:0000313" key="2">
    <source>
        <dbReference type="Proteomes" id="UP001230649"/>
    </source>
</evidence>
<reference evidence="1" key="1">
    <citation type="submission" date="2023-04" db="EMBL/GenBank/DDBJ databases">
        <title>Draft Genome sequencing of Naganishia species isolated from polar environments using Oxford Nanopore Technology.</title>
        <authorList>
            <person name="Leo P."/>
            <person name="Venkateswaran K."/>
        </authorList>
    </citation>
    <scope>NUCLEOTIDE SEQUENCE</scope>
    <source>
        <strain evidence="1">MNA-CCFEE 5262</strain>
    </source>
</reference>
<protein>
    <submittedName>
        <fullName evidence="1">Uncharacterized protein</fullName>
    </submittedName>
</protein>
<organism evidence="1 2">
    <name type="scientific">Naganishia adeliensis</name>
    <dbReference type="NCBI Taxonomy" id="92952"/>
    <lineage>
        <taxon>Eukaryota</taxon>
        <taxon>Fungi</taxon>
        <taxon>Dikarya</taxon>
        <taxon>Basidiomycota</taxon>
        <taxon>Agaricomycotina</taxon>
        <taxon>Tremellomycetes</taxon>
        <taxon>Filobasidiales</taxon>
        <taxon>Filobasidiaceae</taxon>
        <taxon>Naganishia</taxon>
    </lineage>
</organism>